<feature type="region of interest" description="Disordered" evidence="1">
    <location>
        <begin position="74"/>
        <end position="136"/>
    </location>
</feature>
<feature type="compositionally biased region" description="Low complexity" evidence="1">
    <location>
        <begin position="78"/>
        <end position="97"/>
    </location>
</feature>
<feature type="compositionally biased region" description="Polar residues" evidence="1">
    <location>
        <begin position="16"/>
        <end position="46"/>
    </location>
</feature>
<organism evidence="2 3">
    <name type="scientific">Remersonia thermophila</name>
    <dbReference type="NCBI Taxonomy" id="72144"/>
    <lineage>
        <taxon>Eukaryota</taxon>
        <taxon>Fungi</taxon>
        <taxon>Dikarya</taxon>
        <taxon>Ascomycota</taxon>
        <taxon>Pezizomycotina</taxon>
        <taxon>Sordariomycetes</taxon>
        <taxon>Sordariomycetidae</taxon>
        <taxon>Sordariales</taxon>
        <taxon>Sordariales incertae sedis</taxon>
        <taxon>Remersonia</taxon>
    </lineage>
</organism>
<evidence type="ECO:0000313" key="2">
    <source>
        <dbReference type="EMBL" id="KAL2265765.1"/>
    </source>
</evidence>
<proteinExistence type="predicted"/>
<name>A0ABR4D5X4_9PEZI</name>
<evidence type="ECO:0000313" key="3">
    <source>
        <dbReference type="Proteomes" id="UP001600064"/>
    </source>
</evidence>
<dbReference type="EMBL" id="JAZGUE010000006">
    <property type="protein sequence ID" value="KAL2265765.1"/>
    <property type="molecule type" value="Genomic_DNA"/>
</dbReference>
<dbReference type="GeneID" id="98128267"/>
<dbReference type="Proteomes" id="UP001600064">
    <property type="component" value="Unassembled WGS sequence"/>
</dbReference>
<feature type="region of interest" description="Disordered" evidence="1">
    <location>
        <begin position="1"/>
        <end position="61"/>
    </location>
</feature>
<accession>A0ABR4D5X4</accession>
<sequence length="176" mass="18386">MSSSDGYISDTDDYSAGQQTPSSSDGSAADTNNRLFTGQNPPSGSYISPVGTDDGSSTGQESFWSSYLVDAGTDDDVSVSSASSTSSASSANSDPAGHQPLEMPDPAGHQPPEMLNPLLIGLDGPATGSPTDYPQTIDLSENVNRENHDHAVAYRSRRAQRFIDNFNAEYGSGNNA</sequence>
<dbReference type="RefSeq" id="XP_070864492.1">
    <property type="nucleotide sequence ID" value="XM_071013623.1"/>
</dbReference>
<evidence type="ECO:0000256" key="1">
    <source>
        <dbReference type="SAM" id="MobiDB-lite"/>
    </source>
</evidence>
<protein>
    <submittedName>
        <fullName evidence="2">Uncharacterized protein</fullName>
    </submittedName>
</protein>
<keyword evidence="3" id="KW-1185">Reference proteome</keyword>
<gene>
    <name evidence="2" type="ORF">VTJ83DRAFT_6865</name>
</gene>
<reference evidence="2 3" key="1">
    <citation type="journal article" date="2024" name="Commun. Biol.">
        <title>Comparative genomic analysis of thermophilic fungi reveals convergent evolutionary adaptations and gene losses.</title>
        <authorList>
            <person name="Steindorff A.S."/>
            <person name="Aguilar-Pontes M.V."/>
            <person name="Robinson A.J."/>
            <person name="Andreopoulos B."/>
            <person name="LaButti K."/>
            <person name="Kuo A."/>
            <person name="Mondo S."/>
            <person name="Riley R."/>
            <person name="Otillar R."/>
            <person name="Haridas S."/>
            <person name="Lipzen A."/>
            <person name="Grimwood J."/>
            <person name="Schmutz J."/>
            <person name="Clum A."/>
            <person name="Reid I.D."/>
            <person name="Moisan M.C."/>
            <person name="Butler G."/>
            <person name="Nguyen T.T.M."/>
            <person name="Dewar K."/>
            <person name="Conant G."/>
            <person name="Drula E."/>
            <person name="Henrissat B."/>
            <person name="Hansel C."/>
            <person name="Singer S."/>
            <person name="Hutchinson M.I."/>
            <person name="de Vries R.P."/>
            <person name="Natvig D.O."/>
            <person name="Powell A.J."/>
            <person name="Tsang A."/>
            <person name="Grigoriev I.V."/>
        </authorList>
    </citation>
    <scope>NUCLEOTIDE SEQUENCE [LARGE SCALE GENOMIC DNA]</scope>
    <source>
        <strain evidence="2 3">ATCC 22073</strain>
    </source>
</reference>
<comment type="caution">
    <text evidence="2">The sequence shown here is derived from an EMBL/GenBank/DDBJ whole genome shotgun (WGS) entry which is preliminary data.</text>
</comment>